<protein>
    <recommendedName>
        <fullName evidence="3">Glycine cleavage system H protein</fullName>
    </recommendedName>
</protein>
<dbReference type="GO" id="GO:0005829">
    <property type="term" value="C:cytosol"/>
    <property type="evidence" value="ECO:0007669"/>
    <property type="project" value="TreeGrafter"/>
</dbReference>
<dbReference type="Pfam" id="PF01597">
    <property type="entry name" value="GCV_H"/>
    <property type="match status" value="1"/>
</dbReference>
<accession>A0AAU9F4E0</accession>
<name>A0AAU9F4E0_9BACT</name>
<dbReference type="Proteomes" id="UP001366166">
    <property type="component" value="Chromosome"/>
</dbReference>
<dbReference type="PROSITE" id="PS50968">
    <property type="entry name" value="BIOTINYL_LIPOYL"/>
    <property type="match status" value="1"/>
</dbReference>
<comment type="cofactor">
    <cofactor evidence="3">
        <name>(R)-lipoate</name>
        <dbReference type="ChEBI" id="CHEBI:83088"/>
    </cofactor>
    <text evidence="3">Binds 1 lipoyl cofactor covalently.</text>
</comment>
<keyword evidence="7" id="KW-1185">Reference proteome</keyword>
<dbReference type="KEGG" id="dmp:FAK_29930"/>
<feature type="domain" description="Lipoyl-binding" evidence="5">
    <location>
        <begin position="26"/>
        <end position="108"/>
    </location>
</feature>
<dbReference type="EMBL" id="AP028679">
    <property type="protein sequence ID" value="BEQ15927.1"/>
    <property type="molecule type" value="Genomic_DNA"/>
</dbReference>
<evidence type="ECO:0000259" key="5">
    <source>
        <dbReference type="PROSITE" id="PS50968"/>
    </source>
</evidence>
<evidence type="ECO:0000313" key="6">
    <source>
        <dbReference type="EMBL" id="BEQ15927.1"/>
    </source>
</evidence>
<dbReference type="InterPro" id="IPR033753">
    <property type="entry name" value="GCV_H/Fam206"/>
</dbReference>
<dbReference type="NCBIfam" id="TIGR00527">
    <property type="entry name" value="gcvH"/>
    <property type="match status" value="1"/>
</dbReference>
<dbReference type="PANTHER" id="PTHR11715">
    <property type="entry name" value="GLYCINE CLEAVAGE SYSTEM H PROTEIN"/>
    <property type="match status" value="1"/>
</dbReference>
<dbReference type="NCBIfam" id="NF002270">
    <property type="entry name" value="PRK01202.1"/>
    <property type="match status" value="1"/>
</dbReference>
<reference evidence="7" key="1">
    <citation type="journal article" date="2023" name="Arch. Microbiol.">
        <title>Desulfoferula mesophilus gen. nov. sp. nov., a mesophilic sulfate-reducing bacterium isolated from a brackish lake sediment.</title>
        <authorList>
            <person name="Watanabe T."/>
            <person name="Yabe T."/>
            <person name="Tsuji J.M."/>
            <person name="Fukui M."/>
        </authorList>
    </citation>
    <scope>NUCLEOTIDE SEQUENCE [LARGE SCALE GENOMIC DNA]</scope>
    <source>
        <strain evidence="7">12FAK</strain>
    </source>
</reference>
<dbReference type="GO" id="GO:0019464">
    <property type="term" value="P:glycine decarboxylation via glycine cleavage system"/>
    <property type="evidence" value="ECO:0007669"/>
    <property type="project" value="UniProtKB-UniRule"/>
</dbReference>
<dbReference type="GO" id="GO:0009249">
    <property type="term" value="P:protein lipoylation"/>
    <property type="evidence" value="ECO:0007669"/>
    <property type="project" value="TreeGrafter"/>
</dbReference>
<dbReference type="AlphaFoldDB" id="A0AAU9F4E0"/>
<evidence type="ECO:0000256" key="4">
    <source>
        <dbReference type="PIRSR" id="PIRSR617453-50"/>
    </source>
</evidence>
<dbReference type="GO" id="GO:0005960">
    <property type="term" value="C:glycine cleavage complex"/>
    <property type="evidence" value="ECO:0007669"/>
    <property type="project" value="InterPro"/>
</dbReference>
<dbReference type="InterPro" id="IPR011053">
    <property type="entry name" value="Single_hybrid_motif"/>
</dbReference>
<dbReference type="PANTHER" id="PTHR11715:SF3">
    <property type="entry name" value="GLYCINE CLEAVAGE SYSTEM H PROTEIN-RELATED"/>
    <property type="match status" value="1"/>
</dbReference>
<proteinExistence type="inferred from homology"/>
<evidence type="ECO:0000256" key="3">
    <source>
        <dbReference type="HAMAP-Rule" id="MF_00272"/>
    </source>
</evidence>
<feature type="modified residue" description="N6-lipoyllysine" evidence="3 4">
    <location>
        <position position="67"/>
    </location>
</feature>
<dbReference type="InterPro" id="IPR017453">
    <property type="entry name" value="GCV_H_sub"/>
</dbReference>
<organism evidence="6 7">
    <name type="scientific">Desulfoferula mesophila</name>
    <dbReference type="NCBI Taxonomy" id="3058419"/>
    <lineage>
        <taxon>Bacteria</taxon>
        <taxon>Pseudomonadati</taxon>
        <taxon>Thermodesulfobacteriota</taxon>
        <taxon>Desulfarculia</taxon>
        <taxon>Desulfarculales</taxon>
        <taxon>Desulfarculaceae</taxon>
        <taxon>Desulfoferula</taxon>
    </lineage>
</organism>
<sequence length="132" mass="14289">MSEAKKAPGGLYYTKEHEWVKLEGELAVVGLTDYAQDQLGDITYVELPEVEAEVEQMGEMCVVESVKTAADVYAPLGGVVAEVNSALEDQPELLNQDCYGAGWLVKLKGFDQAELDNLMDAAAYGQLLAEGE</sequence>
<evidence type="ECO:0000313" key="7">
    <source>
        <dbReference type="Proteomes" id="UP001366166"/>
    </source>
</evidence>
<gene>
    <name evidence="3 6" type="primary">gcvH</name>
    <name evidence="6" type="ORF">FAK_29930</name>
</gene>
<dbReference type="Gene3D" id="2.40.50.100">
    <property type="match status" value="1"/>
</dbReference>
<dbReference type="CDD" id="cd06848">
    <property type="entry name" value="GCS_H"/>
    <property type="match status" value="1"/>
</dbReference>
<dbReference type="SUPFAM" id="SSF51230">
    <property type="entry name" value="Single hybrid motif"/>
    <property type="match status" value="1"/>
</dbReference>
<evidence type="ECO:0000256" key="1">
    <source>
        <dbReference type="ARBA" id="ARBA00009249"/>
    </source>
</evidence>
<comment type="similarity">
    <text evidence="1 3">Belongs to the GcvH family.</text>
</comment>
<comment type="subunit">
    <text evidence="3">The glycine cleavage system is composed of four proteins: P, T, L and H.</text>
</comment>
<comment type="function">
    <text evidence="3">The glycine cleavage system catalyzes the degradation of glycine. The H protein shuttles the methylamine group of glycine from the P protein to the T protein.</text>
</comment>
<dbReference type="HAMAP" id="MF_00272">
    <property type="entry name" value="GcvH"/>
    <property type="match status" value="1"/>
</dbReference>
<dbReference type="InterPro" id="IPR002930">
    <property type="entry name" value="GCV_H"/>
</dbReference>
<dbReference type="RefSeq" id="WP_338601051.1">
    <property type="nucleotide sequence ID" value="NZ_AP028679.1"/>
</dbReference>
<keyword evidence="2 3" id="KW-0450">Lipoyl</keyword>
<dbReference type="InterPro" id="IPR000089">
    <property type="entry name" value="Biotin_lipoyl"/>
</dbReference>
<evidence type="ECO:0000256" key="2">
    <source>
        <dbReference type="ARBA" id="ARBA00022823"/>
    </source>
</evidence>